<evidence type="ECO:0000313" key="6">
    <source>
        <dbReference type="Proteomes" id="UP000444980"/>
    </source>
</evidence>
<dbReference type="InterPro" id="IPR000524">
    <property type="entry name" value="Tscrpt_reg_HTH_GntR"/>
</dbReference>
<keyword evidence="3" id="KW-0804">Transcription</keyword>
<keyword evidence="2" id="KW-0238">DNA-binding</keyword>
<dbReference type="Proteomes" id="UP000444980">
    <property type="component" value="Unassembled WGS sequence"/>
</dbReference>
<dbReference type="OrthoDB" id="3192286at2"/>
<name>A0A7I9UZP1_9ACTN</name>
<evidence type="ECO:0000313" key="5">
    <source>
        <dbReference type="EMBL" id="GED98396.1"/>
    </source>
</evidence>
<accession>A0A7I9UZP1</accession>
<protein>
    <submittedName>
        <fullName evidence="5">GntR family transcriptional regulator</fullName>
    </submittedName>
</protein>
<dbReference type="RefSeq" id="WP_161927822.1">
    <property type="nucleotide sequence ID" value="NZ_BJOU01000002.1"/>
</dbReference>
<reference evidence="6" key="1">
    <citation type="submission" date="2019-06" db="EMBL/GenBank/DDBJ databases">
        <title>Gordonia isolated from sludge of a wastewater treatment plant.</title>
        <authorList>
            <person name="Tamura T."/>
            <person name="Aoyama K."/>
            <person name="Kang Y."/>
            <person name="Saito S."/>
            <person name="Akiyama N."/>
            <person name="Yazawa K."/>
            <person name="Gonoi T."/>
            <person name="Mikami Y."/>
        </authorList>
    </citation>
    <scope>NUCLEOTIDE SEQUENCE [LARGE SCALE GENOMIC DNA]</scope>
    <source>
        <strain evidence="6">NBRC 107697</strain>
    </source>
</reference>
<dbReference type="PANTHER" id="PTHR38445">
    <property type="entry name" value="HTH-TYPE TRANSCRIPTIONAL REPRESSOR YTRA"/>
    <property type="match status" value="1"/>
</dbReference>
<keyword evidence="1" id="KW-0805">Transcription regulation</keyword>
<dbReference type="SMART" id="SM00345">
    <property type="entry name" value="HTH_GNTR"/>
    <property type="match status" value="1"/>
</dbReference>
<dbReference type="GO" id="GO:0003677">
    <property type="term" value="F:DNA binding"/>
    <property type="evidence" value="ECO:0007669"/>
    <property type="project" value="UniProtKB-KW"/>
</dbReference>
<dbReference type="SUPFAM" id="SSF46785">
    <property type="entry name" value="Winged helix' DNA-binding domain"/>
    <property type="match status" value="1"/>
</dbReference>
<sequence length="117" mass="12664">MLIRIDPADRTALYEQVAASVRGAVARGEVAPGDRLPTAREVAALLDINMHTVLRAYQILRDEGVIELRRGRGAVIAQNAPTTAELTTAIDRLLEVARRHGVSIDALITTLTERSAP</sequence>
<gene>
    <name evidence="5" type="primary">ytrA</name>
    <name evidence="5" type="ORF">nbrc107697_24350</name>
</gene>
<dbReference type="PANTHER" id="PTHR38445:SF7">
    <property type="entry name" value="GNTR-FAMILY TRANSCRIPTIONAL REGULATOR"/>
    <property type="match status" value="1"/>
</dbReference>
<dbReference type="Gene3D" id="1.10.10.10">
    <property type="entry name" value="Winged helix-like DNA-binding domain superfamily/Winged helix DNA-binding domain"/>
    <property type="match status" value="1"/>
</dbReference>
<keyword evidence="6" id="KW-1185">Reference proteome</keyword>
<dbReference type="CDD" id="cd07377">
    <property type="entry name" value="WHTH_GntR"/>
    <property type="match status" value="1"/>
</dbReference>
<dbReference type="GO" id="GO:0003700">
    <property type="term" value="F:DNA-binding transcription factor activity"/>
    <property type="evidence" value="ECO:0007669"/>
    <property type="project" value="InterPro"/>
</dbReference>
<evidence type="ECO:0000256" key="2">
    <source>
        <dbReference type="ARBA" id="ARBA00023125"/>
    </source>
</evidence>
<dbReference type="InterPro" id="IPR036388">
    <property type="entry name" value="WH-like_DNA-bd_sf"/>
</dbReference>
<feature type="domain" description="HTH gntR-type" evidence="4">
    <location>
        <begin position="11"/>
        <end position="79"/>
    </location>
</feature>
<evidence type="ECO:0000256" key="3">
    <source>
        <dbReference type="ARBA" id="ARBA00023163"/>
    </source>
</evidence>
<evidence type="ECO:0000256" key="1">
    <source>
        <dbReference type="ARBA" id="ARBA00023015"/>
    </source>
</evidence>
<dbReference type="Pfam" id="PF00392">
    <property type="entry name" value="GntR"/>
    <property type="match status" value="1"/>
</dbReference>
<dbReference type="PROSITE" id="PS50949">
    <property type="entry name" value="HTH_GNTR"/>
    <property type="match status" value="1"/>
</dbReference>
<organism evidence="5 6">
    <name type="scientific">Gordonia crocea</name>
    <dbReference type="NCBI Taxonomy" id="589162"/>
    <lineage>
        <taxon>Bacteria</taxon>
        <taxon>Bacillati</taxon>
        <taxon>Actinomycetota</taxon>
        <taxon>Actinomycetes</taxon>
        <taxon>Mycobacteriales</taxon>
        <taxon>Gordoniaceae</taxon>
        <taxon>Gordonia</taxon>
    </lineage>
</organism>
<proteinExistence type="predicted"/>
<dbReference type="InterPro" id="IPR036390">
    <property type="entry name" value="WH_DNA-bd_sf"/>
</dbReference>
<dbReference type="AlphaFoldDB" id="A0A7I9UZP1"/>
<dbReference type="EMBL" id="BJOU01000002">
    <property type="protein sequence ID" value="GED98396.1"/>
    <property type="molecule type" value="Genomic_DNA"/>
</dbReference>
<evidence type="ECO:0000259" key="4">
    <source>
        <dbReference type="PROSITE" id="PS50949"/>
    </source>
</evidence>
<comment type="caution">
    <text evidence="5">The sequence shown here is derived from an EMBL/GenBank/DDBJ whole genome shotgun (WGS) entry which is preliminary data.</text>
</comment>